<dbReference type="GO" id="GO:0019281">
    <property type="term" value="P:L-methionine biosynthetic process from homoserine via O-succinyl-L-homoserine and cystathionine"/>
    <property type="evidence" value="ECO:0007669"/>
    <property type="project" value="InterPro"/>
</dbReference>
<keyword evidence="5 6" id="KW-0012">Acyltransferase</keyword>
<feature type="site" description="Important for substrate specificity" evidence="6">
    <location>
        <position position="192"/>
    </location>
</feature>
<keyword evidence="6" id="KW-0486">Methionine biosynthesis</keyword>
<dbReference type="PIRSF" id="PIRSF000450">
    <property type="entry name" value="H_ser_succinyltr"/>
    <property type="match status" value="1"/>
</dbReference>
<dbReference type="PANTHER" id="PTHR20919:SF0">
    <property type="entry name" value="HOMOSERINE O-SUCCINYLTRANSFERASE"/>
    <property type="match status" value="1"/>
</dbReference>
<reference evidence="8" key="1">
    <citation type="journal article" date="2021" name="PeerJ">
        <title>Extensive microbial diversity within the chicken gut microbiome revealed by metagenomics and culture.</title>
        <authorList>
            <person name="Gilroy R."/>
            <person name="Ravi A."/>
            <person name="Getino M."/>
            <person name="Pursley I."/>
            <person name="Horton D.L."/>
            <person name="Alikhan N.F."/>
            <person name="Baker D."/>
            <person name="Gharbi K."/>
            <person name="Hall N."/>
            <person name="Watson M."/>
            <person name="Adriaenssens E.M."/>
            <person name="Foster-Nyarko E."/>
            <person name="Jarju S."/>
            <person name="Secka A."/>
            <person name="Antonio M."/>
            <person name="Oren A."/>
            <person name="Chaudhuri R.R."/>
            <person name="La Ragione R."/>
            <person name="Hildebrand F."/>
            <person name="Pallen M.J."/>
        </authorList>
    </citation>
    <scope>NUCLEOTIDE SEQUENCE</scope>
    <source>
        <strain evidence="8">USASDec5-558</strain>
    </source>
</reference>
<dbReference type="PANTHER" id="PTHR20919">
    <property type="entry name" value="HOMOSERINE O-SUCCINYLTRANSFERASE"/>
    <property type="match status" value="1"/>
</dbReference>
<accession>A0A9D2B1G2</accession>
<dbReference type="HAMAP" id="MF_00295">
    <property type="entry name" value="MetA_acyltransf"/>
    <property type="match status" value="1"/>
</dbReference>
<dbReference type="InterPro" id="IPR005697">
    <property type="entry name" value="HST_MetA"/>
</dbReference>
<evidence type="ECO:0000313" key="9">
    <source>
        <dbReference type="Proteomes" id="UP000886829"/>
    </source>
</evidence>
<dbReference type="GO" id="GO:0008899">
    <property type="term" value="F:homoserine O-succinyltransferase activity"/>
    <property type="evidence" value="ECO:0007669"/>
    <property type="project" value="UniProtKB-UniRule"/>
</dbReference>
<comment type="caution">
    <text evidence="8">The sequence shown here is derived from an EMBL/GenBank/DDBJ whole genome shotgun (WGS) entry which is preliminary data.</text>
</comment>
<dbReference type="Proteomes" id="UP000886829">
    <property type="component" value="Unassembled WGS sequence"/>
</dbReference>
<protein>
    <recommendedName>
        <fullName evidence="6">Homoserine O-acetyltransferase</fullName>
        <shortName evidence="6">HAT</shortName>
        <ecNumber evidence="6">2.3.1.31</ecNumber>
    </recommendedName>
    <alternativeName>
        <fullName evidence="6">Homoserine transacetylase</fullName>
        <shortName evidence="6">HTA</shortName>
    </alternativeName>
</protein>
<feature type="active site" evidence="6">
    <location>
        <position position="237"/>
    </location>
</feature>
<gene>
    <name evidence="8" type="primary">metA</name>
    <name evidence="6" type="synonym">metAA</name>
    <name evidence="8" type="ORF">H9850_09320</name>
</gene>
<dbReference type="EMBL" id="DXEV01000183">
    <property type="protein sequence ID" value="HIX57653.1"/>
    <property type="molecule type" value="Genomic_DNA"/>
</dbReference>
<comment type="similarity">
    <text evidence="6">Belongs to the MetA family.</text>
</comment>
<feature type="active site" description="Proton acceptor" evidence="6">
    <location>
        <position position="235"/>
    </location>
</feature>
<keyword evidence="3 6" id="KW-0028">Amino-acid biosynthesis</keyword>
<dbReference type="GO" id="GO:0005737">
    <property type="term" value="C:cytoplasm"/>
    <property type="evidence" value="ECO:0007669"/>
    <property type="project" value="UniProtKB-SubCell"/>
</dbReference>
<evidence type="ECO:0000256" key="2">
    <source>
        <dbReference type="ARBA" id="ARBA00022490"/>
    </source>
</evidence>
<evidence type="ECO:0000256" key="4">
    <source>
        <dbReference type="ARBA" id="ARBA00022679"/>
    </source>
</evidence>
<comment type="pathway">
    <text evidence="6">Amino-acid biosynthesis; L-methionine biosynthesis via de novo pathway; O-acetyl-L-homoserine from L-homoserine: step 1/1.</text>
</comment>
<feature type="binding site" evidence="6">
    <location>
        <position position="249"/>
    </location>
    <ligand>
        <name>substrate</name>
    </ligand>
</feature>
<dbReference type="NCBIfam" id="TIGR01001">
    <property type="entry name" value="metA"/>
    <property type="match status" value="1"/>
</dbReference>
<feature type="binding site" evidence="6">
    <location>
        <position position="163"/>
    </location>
    <ligand>
        <name>substrate</name>
    </ligand>
</feature>
<feature type="active site" description="Acyl-thioester intermediate" evidence="6 7">
    <location>
        <position position="142"/>
    </location>
</feature>
<evidence type="ECO:0000256" key="5">
    <source>
        <dbReference type="ARBA" id="ARBA00023315"/>
    </source>
</evidence>
<feature type="binding site" evidence="6">
    <location>
        <position position="192"/>
    </location>
    <ligand>
        <name>substrate</name>
    </ligand>
</feature>
<dbReference type="Pfam" id="PF04204">
    <property type="entry name" value="HTS"/>
    <property type="match status" value="1"/>
</dbReference>
<comment type="caution">
    <text evidence="6">Lacks conserved residue(s) required for the propagation of feature annotation.</text>
</comment>
<dbReference type="Gene3D" id="3.40.50.880">
    <property type="match status" value="1"/>
</dbReference>
<organism evidence="8 9">
    <name type="scientific">Candidatus Anaerobiospirillum pullistercoris</name>
    <dbReference type="NCBI Taxonomy" id="2838452"/>
    <lineage>
        <taxon>Bacteria</taxon>
        <taxon>Pseudomonadati</taxon>
        <taxon>Pseudomonadota</taxon>
        <taxon>Gammaproteobacteria</taxon>
        <taxon>Aeromonadales</taxon>
        <taxon>Succinivibrionaceae</taxon>
        <taxon>Anaerobiospirillum</taxon>
    </lineage>
</organism>
<feature type="site" description="Important for acyl-CoA specificity" evidence="6">
    <location>
        <position position="111"/>
    </location>
</feature>
<dbReference type="SUPFAM" id="SSF52317">
    <property type="entry name" value="Class I glutamine amidotransferase-like"/>
    <property type="match status" value="1"/>
</dbReference>
<dbReference type="EC" id="2.3.1.31" evidence="6"/>
<comment type="function">
    <text evidence="6">Transfers an acetyl group from acetyl-CoA to L-homoserine, forming acetyl-L-homoserine.</text>
</comment>
<sequence>MPINIPNGLPAVGVLTSEHVFVMTEERAQHQDIRPLNVLILNLMPKKIVTEVQYLRKLSSTPIQVNIELLRIDHHISKNTPQTHLDTFYKDFEEIQDRRYDGMIITGAPLDQTDFDDVTFWPKLQEIIKWSTTHVTSTLFSCWGVAAALKYFYEMPMILRKEKLSGVFLHKTTHSVNAFTRGFDDYFYAPQSRFIDFPTSVIEANTNLIVLADSDETGVFLACTPDCRQVFVTGHPEYDVTTLADEYRRDLNAGKNPQVPKNYFPHDDPKLPPLCKWRSHGALLFSNWINYIYQVTPYDFV</sequence>
<evidence type="ECO:0000256" key="6">
    <source>
        <dbReference type="HAMAP-Rule" id="MF_00295"/>
    </source>
</evidence>
<dbReference type="GO" id="GO:0004414">
    <property type="term" value="F:homoserine O-acetyltransferase activity"/>
    <property type="evidence" value="ECO:0007669"/>
    <property type="project" value="UniProtKB-EC"/>
</dbReference>
<dbReference type="InterPro" id="IPR029062">
    <property type="entry name" value="Class_I_gatase-like"/>
</dbReference>
<evidence type="ECO:0000256" key="7">
    <source>
        <dbReference type="PIRSR" id="PIRSR000450-1"/>
    </source>
</evidence>
<dbReference type="InterPro" id="IPR033752">
    <property type="entry name" value="MetA_family"/>
</dbReference>
<evidence type="ECO:0000256" key="3">
    <source>
        <dbReference type="ARBA" id="ARBA00022605"/>
    </source>
</evidence>
<keyword evidence="4 6" id="KW-0808">Transferase</keyword>
<evidence type="ECO:0000313" key="8">
    <source>
        <dbReference type="EMBL" id="HIX57653.1"/>
    </source>
</evidence>
<comment type="catalytic activity">
    <reaction evidence="6">
        <text>L-homoserine + acetyl-CoA = O-acetyl-L-homoserine + CoA</text>
        <dbReference type="Rhea" id="RHEA:13701"/>
        <dbReference type="ChEBI" id="CHEBI:57287"/>
        <dbReference type="ChEBI" id="CHEBI:57288"/>
        <dbReference type="ChEBI" id="CHEBI:57476"/>
        <dbReference type="ChEBI" id="CHEBI:57716"/>
        <dbReference type="EC" id="2.3.1.31"/>
    </reaction>
</comment>
<reference evidence="8" key="2">
    <citation type="submission" date="2021-04" db="EMBL/GenBank/DDBJ databases">
        <authorList>
            <person name="Gilroy R."/>
        </authorList>
    </citation>
    <scope>NUCLEOTIDE SEQUENCE</scope>
    <source>
        <strain evidence="8">USASDec5-558</strain>
    </source>
</reference>
<comment type="subcellular location">
    <subcellularLocation>
        <location evidence="1 6">Cytoplasm</location>
    </subcellularLocation>
</comment>
<keyword evidence="2 6" id="KW-0963">Cytoplasm</keyword>
<name>A0A9D2B1G2_9GAMM</name>
<evidence type="ECO:0000256" key="1">
    <source>
        <dbReference type="ARBA" id="ARBA00004496"/>
    </source>
</evidence>
<dbReference type="CDD" id="cd03131">
    <property type="entry name" value="GATase1_HTS"/>
    <property type="match status" value="1"/>
</dbReference>
<dbReference type="AlphaFoldDB" id="A0A9D2B1G2"/>
<proteinExistence type="inferred from homology"/>
<dbReference type="FunFam" id="3.40.50.880:FF:000004">
    <property type="entry name" value="Homoserine O-succinyltransferase"/>
    <property type="match status" value="1"/>
</dbReference>